<feature type="coiled-coil region" evidence="1">
    <location>
        <begin position="39"/>
        <end position="87"/>
    </location>
</feature>
<name>A0ABW3UZ09_9BACL</name>
<protein>
    <submittedName>
        <fullName evidence="3">Phage scaffolding protein</fullName>
    </submittedName>
</protein>
<evidence type="ECO:0000256" key="1">
    <source>
        <dbReference type="SAM" id="Coils"/>
    </source>
</evidence>
<keyword evidence="1" id="KW-0175">Coiled coil</keyword>
<feature type="compositionally biased region" description="Basic and acidic residues" evidence="2">
    <location>
        <begin position="169"/>
        <end position="188"/>
    </location>
</feature>
<feature type="region of interest" description="Disordered" evidence="2">
    <location>
        <begin position="161"/>
        <end position="207"/>
    </location>
</feature>
<dbReference type="RefSeq" id="WP_345585034.1">
    <property type="nucleotide sequence ID" value="NZ_BAABJG010000002.1"/>
</dbReference>
<evidence type="ECO:0000313" key="4">
    <source>
        <dbReference type="Proteomes" id="UP001597180"/>
    </source>
</evidence>
<keyword evidence="4" id="KW-1185">Reference proteome</keyword>
<gene>
    <name evidence="3" type="ORF">ACFQ4B_36225</name>
</gene>
<dbReference type="Proteomes" id="UP001597180">
    <property type="component" value="Unassembled WGS sequence"/>
</dbReference>
<feature type="compositionally biased region" description="Basic and acidic residues" evidence="2">
    <location>
        <begin position="196"/>
        <end position="207"/>
    </location>
</feature>
<reference evidence="4" key="1">
    <citation type="journal article" date="2019" name="Int. J. Syst. Evol. Microbiol.">
        <title>The Global Catalogue of Microorganisms (GCM) 10K type strain sequencing project: providing services to taxonomists for standard genome sequencing and annotation.</title>
        <authorList>
            <consortium name="The Broad Institute Genomics Platform"/>
            <consortium name="The Broad Institute Genome Sequencing Center for Infectious Disease"/>
            <person name="Wu L."/>
            <person name="Ma J."/>
        </authorList>
    </citation>
    <scope>NUCLEOTIDE SEQUENCE [LARGE SCALE GENOMIC DNA]</scope>
    <source>
        <strain evidence="4">CCUG 53270</strain>
    </source>
</reference>
<dbReference type="Pfam" id="PF06810">
    <property type="entry name" value="Phage_scaffold"/>
    <property type="match status" value="1"/>
</dbReference>
<evidence type="ECO:0000313" key="3">
    <source>
        <dbReference type="EMBL" id="MFD1225539.1"/>
    </source>
</evidence>
<dbReference type="InterPro" id="IPR009636">
    <property type="entry name" value="SCAF"/>
</dbReference>
<accession>A0ABW3UZ09</accession>
<evidence type="ECO:0000256" key="2">
    <source>
        <dbReference type="SAM" id="MobiDB-lite"/>
    </source>
</evidence>
<organism evidence="3 4">
    <name type="scientific">Paenibacillus vulneris</name>
    <dbReference type="NCBI Taxonomy" id="1133364"/>
    <lineage>
        <taxon>Bacteria</taxon>
        <taxon>Bacillati</taxon>
        <taxon>Bacillota</taxon>
        <taxon>Bacilli</taxon>
        <taxon>Bacillales</taxon>
        <taxon>Paenibacillaceae</taxon>
        <taxon>Paenibacillus</taxon>
    </lineage>
</organism>
<comment type="caution">
    <text evidence="3">The sequence shown here is derived from an EMBL/GenBank/DDBJ whole genome shotgun (WGS) entry which is preliminary data.</text>
</comment>
<dbReference type="EMBL" id="JBHTLU010000065">
    <property type="protein sequence ID" value="MFD1225539.1"/>
    <property type="molecule type" value="Genomic_DNA"/>
</dbReference>
<sequence>MNKEQFLALGLTEEQATKAAAASQDELKSYIPKTRFDEVNEAKKQAEDSLRDRDKQLEDLKKTAGDSAVLQEQITKLQADNKAASDKYEADMKELRLGTAIKLSLSGQVHDPDIVTSLLDKTKIELDDSGAVKAGLEDQLKALRESKAFLFAEKQDGKQKFFGANPIDGKGKGSGNEDKTDNFGKRLADMNAKQGEGLDKARESYFQ</sequence>
<proteinExistence type="predicted"/>